<comment type="caution">
    <text evidence="2">The sequence shown here is derived from an EMBL/GenBank/DDBJ whole genome shotgun (WGS) entry which is preliminary data.</text>
</comment>
<dbReference type="Proteomes" id="UP000192477">
    <property type="component" value="Unassembled WGS sequence"/>
</dbReference>
<protein>
    <recommendedName>
        <fullName evidence="4">Conjugal transfer protein</fullName>
    </recommendedName>
</protein>
<dbReference type="STRING" id="112904.BH747_06290"/>
<dbReference type="InterPro" id="IPR025608">
    <property type="entry name" value="TcpE"/>
</dbReference>
<dbReference type="EMBL" id="MJEA01000004">
    <property type="protein sequence ID" value="OQO70621.1"/>
    <property type="molecule type" value="Genomic_DNA"/>
</dbReference>
<evidence type="ECO:0000313" key="3">
    <source>
        <dbReference type="Proteomes" id="UP000192477"/>
    </source>
</evidence>
<accession>A0A1V8YDD3</accession>
<dbReference type="Pfam" id="PF12648">
    <property type="entry name" value="TcpE"/>
    <property type="match status" value="1"/>
</dbReference>
<dbReference type="OrthoDB" id="2189559at2"/>
<organism evidence="2 3">
    <name type="scientific">Enterococcus villorum</name>
    <dbReference type="NCBI Taxonomy" id="112904"/>
    <lineage>
        <taxon>Bacteria</taxon>
        <taxon>Bacillati</taxon>
        <taxon>Bacillota</taxon>
        <taxon>Bacilli</taxon>
        <taxon>Lactobacillales</taxon>
        <taxon>Enterococcaceae</taxon>
        <taxon>Enterococcus</taxon>
    </lineage>
</organism>
<gene>
    <name evidence="2" type="ORF">BH747_06290</name>
</gene>
<dbReference type="RefSeq" id="WP_081183406.1">
    <property type="nucleotide sequence ID" value="NZ_MJEA01000004.1"/>
</dbReference>
<feature type="transmembrane region" description="Helical" evidence="1">
    <location>
        <begin position="63"/>
        <end position="84"/>
    </location>
</feature>
<evidence type="ECO:0000313" key="2">
    <source>
        <dbReference type="EMBL" id="OQO70621.1"/>
    </source>
</evidence>
<sequence>MDWEAYNYTSIFKEPYRIQDIPNVVRLPFSIVVVDAVTAIIVALLINLFFGSMIATLAKTFQFMYMLCYVGVPIGSVMLMNKIQPDGKKIYYYLLDSLIYYFTVQLPDMIICEGNKCKREEITESIQFK</sequence>
<keyword evidence="1" id="KW-0472">Membrane</keyword>
<reference evidence="2 3" key="1">
    <citation type="journal article" date="2017" name="BMC Microbiol.">
        <title>Comparative genomics of Enterococcus spp. isolated from bovine feces.</title>
        <authorList>
            <person name="Beukers A.G."/>
            <person name="Zaheer R."/>
            <person name="Goji N."/>
            <person name="Amoako K.K."/>
            <person name="Chaves A.V."/>
            <person name="Ward M.P."/>
            <person name="McAllister T.A."/>
        </authorList>
    </citation>
    <scope>NUCLEOTIDE SEQUENCE [LARGE SCALE GENOMIC DNA]</scope>
    <source>
        <strain evidence="2 3">F1129D 143</strain>
    </source>
</reference>
<evidence type="ECO:0008006" key="4">
    <source>
        <dbReference type="Google" id="ProtNLM"/>
    </source>
</evidence>
<dbReference type="AlphaFoldDB" id="A0A1V8YDD3"/>
<keyword evidence="1" id="KW-1133">Transmembrane helix</keyword>
<keyword evidence="1" id="KW-0812">Transmembrane</keyword>
<evidence type="ECO:0000256" key="1">
    <source>
        <dbReference type="SAM" id="Phobius"/>
    </source>
</evidence>
<feature type="transmembrane region" description="Helical" evidence="1">
    <location>
        <begin position="29"/>
        <end position="51"/>
    </location>
</feature>
<name>A0A1V8YDD3_9ENTE</name>
<proteinExistence type="predicted"/>
<feature type="transmembrane region" description="Helical" evidence="1">
    <location>
        <begin position="90"/>
        <end position="111"/>
    </location>
</feature>